<dbReference type="Pfam" id="PF20552">
    <property type="entry name" value="HTH_62"/>
    <property type="match status" value="1"/>
</dbReference>
<dbReference type="EMBL" id="MTHB01000032">
    <property type="protein sequence ID" value="OXC79712.1"/>
    <property type="molecule type" value="Genomic_DNA"/>
</dbReference>
<protein>
    <recommendedName>
        <fullName evidence="1">Recombinase-like domain-containing protein</fullName>
    </recommendedName>
</protein>
<name>A0A226X8B3_CABSO</name>
<dbReference type="Proteomes" id="UP000214720">
    <property type="component" value="Unassembled WGS sequence"/>
</dbReference>
<accession>A0A226X8B3</accession>
<reference evidence="3" key="1">
    <citation type="submission" date="2017-01" db="EMBL/GenBank/DDBJ databases">
        <title>Genome Analysis of Deinococcus marmoris KOPRI26562.</title>
        <authorList>
            <person name="Kim J.H."/>
            <person name="Oh H.-M."/>
        </authorList>
    </citation>
    <scope>NUCLEOTIDE SEQUENCE [LARGE SCALE GENOMIC DNA]</scope>
    <source>
        <strain evidence="3">PAMC 26633</strain>
    </source>
</reference>
<gene>
    <name evidence="2" type="ORF">BSU04_05525</name>
</gene>
<dbReference type="InterPro" id="IPR046789">
    <property type="entry name" value="HTH_62"/>
</dbReference>
<dbReference type="RefSeq" id="WP_089159595.1">
    <property type="nucleotide sequence ID" value="NZ_MTHB01000032.1"/>
</dbReference>
<evidence type="ECO:0000313" key="3">
    <source>
        <dbReference type="Proteomes" id="UP000214720"/>
    </source>
</evidence>
<evidence type="ECO:0000313" key="2">
    <source>
        <dbReference type="EMBL" id="OXC79712.1"/>
    </source>
</evidence>
<comment type="caution">
    <text evidence="2">The sequence shown here is derived from an EMBL/GenBank/DDBJ whole genome shotgun (WGS) entry which is preliminary data.</text>
</comment>
<evidence type="ECO:0000259" key="1">
    <source>
        <dbReference type="Pfam" id="PF20552"/>
    </source>
</evidence>
<dbReference type="eggNOG" id="ENOG50335HZ">
    <property type="taxonomic scope" value="Bacteria"/>
</dbReference>
<dbReference type="OrthoDB" id="6909982at2"/>
<organism evidence="2 3">
    <name type="scientific">Caballeronia sordidicola</name>
    <name type="common">Burkholderia sordidicola</name>
    <dbReference type="NCBI Taxonomy" id="196367"/>
    <lineage>
        <taxon>Bacteria</taxon>
        <taxon>Pseudomonadati</taxon>
        <taxon>Pseudomonadota</taxon>
        <taxon>Betaproteobacteria</taxon>
        <taxon>Burkholderiales</taxon>
        <taxon>Burkholderiaceae</taxon>
        <taxon>Caballeronia</taxon>
    </lineage>
</organism>
<dbReference type="AlphaFoldDB" id="A0A226X8B3"/>
<sequence length="109" mass="11920">MATNDAPREATVNFNPSLKPWLAPQPNNVAGKGVIEKPGETENFIWQTRKAEPTQYENDFGDALERVFDTGAVELDQVANGLNGIGFRTPEGAAWTGERLAAEFRTLAD</sequence>
<proteinExistence type="predicted"/>
<feature type="domain" description="Recombinase-like" evidence="1">
    <location>
        <begin position="20"/>
        <end position="108"/>
    </location>
</feature>